<proteinExistence type="predicted"/>
<sequence>MTDFNSNVVFLITVIGAVGGLWWRIEAAIKSARDEVKKDARDAHVRADTAMASISLLTEQLAAHKLHVAETYITKAGLREFRDEVMTGVRDLKGSVSTLHERMDRFIEGDKMTRPRSSAGS</sequence>
<dbReference type="EMBL" id="CCNE01000014">
    <property type="protein sequence ID" value="CDX55853.1"/>
    <property type="molecule type" value="Genomic_DNA"/>
</dbReference>
<evidence type="ECO:0000256" key="1">
    <source>
        <dbReference type="SAM" id="Phobius"/>
    </source>
</evidence>
<gene>
    <name evidence="2" type="ORF">MPL3365_210090</name>
</gene>
<evidence type="ECO:0000313" key="3">
    <source>
        <dbReference type="Proteomes" id="UP000046122"/>
    </source>
</evidence>
<evidence type="ECO:0000313" key="2">
    <source>
        <dbReference type="EMBL" id="CDX55853.1"/>
    </source>
</evidence>
<dbReference type="Proteomes" id="UP000046122">
    <property type="component" value="Unassembled WGS sequence"/>
</dbReference>
<organism evidence="2 3">
    <name type="scientific">Mesorhizobium plurifarium</name>
    <dbReference type="NCBI Taxonomy" id="69974"/>
    <lineage>
        <taxon>Bacteria</taxon>
        <taxon>Pseudomonadati</taxon>
        <taxon>Pseudomonadota</taxon>
        <taxon>Alphaproteobacteria</taxon>
        <taxon>Hyphomicrobiales</taxon>
        <taxon>Phyllobacteriaceae</taxon>
        <taxon>Mesorhizobium</taxon>
    </lineage>
</organism>
<keyword evidence="1" id="KW-0472">Membrane</keyword>
<name>A0A090G3M0_MESPL</name>
<keyword evidence="1" id="KW-0812">Transmembrane</keyword>
<protein>
    <submittedName>
        <fullName evidence="2">Uncharacterized protein</fullName>
    </submittedName>
</protein>
<reference evidence="2 3" key="1">
    <citation type="submission" date="2014-08" db="EMBL/GenBank/DDBJ databases">
        <authorList>
            <person name="Moulin Lionel"/>
        </authorList>
    </citation>
    <scope>NUCLEOTIDE SEQUENCE [LARGE SCALE GENOMIC DNA]</scope>
</reference>
<accession>A0A090G3M0</accession>
<dbReference type="AlphaFoldDB" id="A0A090G3M0"/>
<feature type="transmembrane region" description="Helical" evidence="1">
    <location>
        <begin position="6"/>
        <end position="23"/>
    </location>
</feature>
<keyword evidence="1" id="KW-1133">Transmembrane helix</keyword>